<keyword evidence="1" id="KW-0812">Transmembrane</keyword>
<accession>A0A5B1CBF6</accession>
<dbReference type="Proteomes" id="UP000322699">
    <property type="component" value="Unassembled WGS sequence"/>
</dbReference>
<evidence type="ECO:0000313" key="3">
    <source>
        <dbReference type="Proteomes" id="UP000322699"/>
    </source>
</evidence>
<protein>
    <submittedName>
        <fullName evidence="2">Uncharacterized protein</fullName>
    </submittedName>
</protein>
<feature type="transmembrane region" description="Helical" evidence="1">
    <location>
        <begin position="12"/>
        <end position="36"/>
    </location>
</feature>
<comment type="caution">
    <text evidence="2">The sequence shown here is derived from an EMBL/GenBank/DDBJ whole genome shotgun (WGS) entry which is preliminary data.</text>
</comment>
<gene>
    <name evidence="2" type="ORF">LF1_57250</name>
</gene>
<dbReference type="AlphaFoldDB" id="A0A5B1CBF6"/>
<dbReference type="EMBL" id="VRLW01000008">
    <property type="protein sequence ID" value="KAA1256979.1"/>
    <property type="molecule type" value="Genomic_DNA"/>
</dbReference>
<feature type="transmembrane region" description="Helical" evidence="1">
    <location>
        <begin position="93"/>
        <end position="113"/>
    </location>
</feature>
<organism evidence="2 3">
    <name type="scientific">Rubripirellula obstinata</name>
    <dbReference type="NCBI Taxonomy" id="406547"/>
    <lineage>
        <taxon>Bacteria</taxon>
        <taxon>Pseudomonadati</taxon>
        <taxon>Planctomycetota</taxon>
        <taxon>Planctomycetia</taxon>
        <taxon>Pirellulales</taxon>
        <taxon>Pirellulaceae</taxon>
        <taxon>Rubripirellula</taxon>
    </lineage>
</organism>
<keyword evidence="1" id="KW-1133">Transmembrane helix</keyword>
<sequence>MLEERSSKIQFACGVLLVAAPLVRYVLVAFDVLPLYTPGQGATDVGRAYIRGSNTGANVGSLFSAGAGIALLAKSLYQGDLREIEIPNGKTLAFAIIGSVLLLFGIAILVAVYG</sequence>
<evidence type="ECO:0000313" key="2">
    <source>
        <dbReference type="EMBL" id="KAA1256979.1"/>
    </source>
</evidence>
<proteinExistence type="predicted"/>
<name>A0A5B1CBF6_9BACT</name>
<evidence type="ECO:0000256" key="1">
    <source>
        <dbReference type="SAM" id="Phobius"/>
    </source>
</evidence>
<reference evidence="2 3" key="1">
    <citation type="submission" date="2019-08" db="EMBL/GenBank/DDBJ databases">
        <title>Deep-cultivation of Planctomycetes and their phenomic and genomic characterization uncovers novel biology.</title>
        <authorList>
            <person name="Wiegand S."/>
            <person name="Jogler M."/>
            <person name="Boedeker C."/>
            <person name="Pinto D."/>
            <person name="Vollmers J."/>
            <person name="Rivas-Marin E."/>
            <person name="Kohn T."/>
            <person name="Peeters S.H."/>
            <person name="Heuer A."/>
            <person name="Rast P."/>
            <person name="Oberbeckmann S."/>
            <person name="Bunk B."/>
            <person name="Jeske O."/>
            <person name="Meyerdierks A."/>
            <person name="Storesund J.E."/>
            <person name="Kallscheuer N."/>
            <person name="Luecker S."/>
            <person name="Lage O.M."/>
            <person name="Pohl T."/>
            <person name="Merkel B.J."/>
            <person name="Hornburger P."/>
            <person name="Mueller R.-W."/>
            <person name="Bruemmer F."/>
            <person name="Labrenz M."/>
            <person name="Spormann A.M."/>
            <person name="Op Den Camp H."/>
            <person name="Overmann J."/>
            <person name="Amann R."/>
            <person name="Jetten M.S.M."/>
            <person name="Mascher T."/>
            <person name="Medema M.H."/>
            <person name="Devos D.P."/>
            <person name="Kaster A.-K."/>
            <person name="Ovreas L."/>
            <person name="Rohde M."/>
            <person name="Galperin M.Y."/>
            <person name="Jogler C."/>
        </authorList>
    </citation>
    <scope>NUCLEOTIDE SEQUENCE [LARGE SCALE GENOMIC DNA]</scope>
    <source>
        <strain evidence="2 3">LF1</strain>
    </source>
</reference>
<keyword evidence="3" id="KW-1185">Reference proteome</keyword>
<keyword evidence="1" id="KW-0472">Membrane</keyword>